<dbReference type="EMBL" id="CAJJDP010000141">
    <property type="protein sequence ID" value="CAD8207350.1"/>
    <property type="molecule type" value="Genomic_DNA"/>
</dbReference>
<dbReference type="Proteomes" id="UP000683925">
    <property type="component" value="Unassembled WGS sequence"/>
</dbReference>
<sequence>MEANKNYIEWLQLRIKNRFEQTKKPETKILSFQSLGQQPVKQVKIQDNWGMVQIRLNVSQLHYSKFTVLVNNLNALTARSQLYQNFPLLNVLLNHKTLPMTLSNFESQQKQHNAQGGQTLCNGGVLQLETSKISQERNIDSIILRLRIIWRVNCKIAYSNRLYVYQFYQRECCLLNLLVMGGYYQKVYYSKGRRAVKNQRLSIIDFKSLSESQNDQKNKQQDTPSFEEDLNSAIYLSPNFLAIQQSLLKPLDLLLESANSVNRLEKELIPLVDIDQKKINQGKIRAYKMKMTRIKCGLSGPRKKYQYTSKLFIRNKMKYYKNSESLVFYQKSQFQVYQKVCLRCVQKTYHNKGYLILLMLNFKSKGNDECLQYKAYAWMKRMNNFFQLELEQQKRIWYLRPMNLSHP</sequence>
<keyword evidence="2" id="KW-1185">Reference proteome</keyword>
<protein>
    <submittedName>
        <fullName evidence="1">Uncharacterized protein</fullName>
    </submittedName>
</protein>
<accession>A0A8S1Y0V4</accession>
<reference evidence="1" key="1">
    <citation type="submission" date="2021-01" db="EMBL/GenBank/DDBJ databases">
        <authorList>
            <consortium name="Genoscope - CEA"/>
            <person name="William W."/>
        </authorList>
    </citation>
    <scope>NUCLEOTIDE SEQUENCE</scope>
</reference>
<name>A0A8S1Y0V4_PAROT</name>
<comment type="caution">
    <text evidence="1">The sequence shown here is derived from an EMBL/GenBank/DDBJ whole genome shotgun (WGS) entry which is preliminary data.</text>
</comment>
<gene>
    <name evidence="1" type="ORF">POCTA_138.1.T1400187</name>
</gene>
<evidence type="ECO:0000313" key="1">
    <source>
        <dbReference type="EMBL" id="CAD8207350.1"/>
    </source>
</evidence>
<proteinExistence type="predicted"/>
<dbReference type="AlphaFoldDB" id="A0A8S1Y0V4"/>
<evidence type="ECO:0000313" key="2">
    <source>
        <dbReference type="Proteomes" id="UP000683925"/>
    </source>
</evidence>
<organism evidence="1 2">
    <name type="scientific">Paramecium octaurelia</name>
    <dbReference type="NCBI Taxonomy" id="43137"/>
    <lineage>
        <taxon>Eukaryota</taxon>
        <taxon>Sar</taxon>
        <taxon>Alveolata</taxon>
        <taxon>Ciliophora</taxon>
        <taxon>Intramacronucleata</taxon>
        <taxon>Oligohymenophorea</taxon>
        <taxon>Peniculida</taxon>
        <taxon>Parameciidae</taxon>
        <taxon>Paramecium</taxon>
    </lineage>
</organism>